<dbReference type="EMBL" id="OB660388">
    <property type="protein sequence ID" value="CAD7224515.1"/>
    <property type="molecule type" value="Genomic_DNA"/>
</dbReference>
<sequence length="82" mass="9085">MEMRLVPLDEDGFCVNQRPTEEDKFSGIAFGQTLWKTRVDCDQCYHVDEAGSYVTGSEVEGGERNAYGFGDGAGQRTKESIV</sequence>
<dbReference type="AlphaFoldDB" id="A0A7R8W495"/>
<evidence type="ECO:0000313" key="1">
    <source>
        <dbReference type="EMBL" id="CAD7224515.1"/>
    </source>
</evidence>
<proteinExistence type="predicted"/>
<name>A0A7R8W495_9CRUS</name>
<accession>A0A7R8W495</accession>
<reference evidence="1" key="1">
    <citation type="submission" date="2020-11" db="EMBL/GenBank/DDBJ databases">
        <authorList>
            <person name="Tran Van P."/>
        </authorList>
    </citation>
    <scope>NUCLEOTIDE SEQUENCE</scope>
</reference>
<organism evidence="1">
    <name type="scientific">Cyprideis torosa</name>
    <dbReference type="NCBI Taxonomy" id="163714"/>
    <lineage>
        <taxon>Eukaryota</taxon>
        <taxon>Metazoa</taxon>
        <taxon>Ecdysozoa</taxon>
        <taxon>Arthropoda</taxon>
        <taxon>Crustacea</taxon>
        <taxon>Oligostraca</taxon>
        <taxon>Ostracoda</taxon>
        <taxon>Podocopa</taxon>
        <taxon>Podocopida</taxon>
        <taxon>Cytherocopina</taxon>
        <taxon>Cytheroidea</taxon>
        <taxon>Cytherideidae</taxon>
        <taxon>Cyprideis</taxon>
    </lineage>
</organism>
<gene>
    <name evidence="1" type="ORF">CTOB1V02_LOCUS2472</name>
</gene>
<protein>
    <submittedName>
        <fullName evidence="1">Uncharacterized protein</fullName>
    </submittedName>
</protein>